<evidence type="ECO:0000313" key="2">
    <source>
        <dbReference type="Proteomes" id="UP001202674"/>
    </source>
</evidence>
<comment type="caution">
    <text evidence="1">The sequence shown here is derived from an EMBL/GenBank/DDBJ whole genome shotgun (WGS) entry which is preliminary data.</text>
</comment>
<dbReference type="Pfam" id="PF24336">
    <property type="entry name" value="DUF7504"/>
    <property type="match status" value="1"/>
</dbReference>
<proteinExistence type="predicted"/>
<dbReference type="EMBL" id="JAKRVY010000003">
    <property type="protein sequence ID" value="MCL9813598.1"/>
    <property type="molecule type" value="Genomic_DNA"/>
</dbReference>
<dbReference type="Proteomes" id="UP001202674">
    <property type="component" value="Unassembled WGS sequence"/>
</dbReference>
<reference evidence="1 2" key="1">
    <citation type="journal article" date="2022" name="Syst. Appl. Microbiol.">
        <title>Natronocalculus amylovorans gen. nov., sp. nov., and Natranaeroarchaeum aerophilus sp. nov., dominant culturable amylolytic natronoarchaea from hypersaline soda lakes in southwestern Siberia.</title>
        <authorList>
            <person name="Sorokin D.Y."/>
            <person name="Elcheninov A.G."/>
            <person name="Khizhniak T.V."/>
            <person name="Koenen M."/>
            <person name="Bale N.J."/>
            <person name="Damste J.S.S."/>
            <person name="Kublanov I.V."/>
        </authorList>
    </citation>
    <scope>NUCLEOTIDE SEQUENCE [LARGE SCALE GENOMIC DNA]</scope>
    <source>
        <strain evidence="1 2">AArc-St1-1</strain>
    </source>
</reference>
<accession>A0AAE3K4W8</accession>
<organism evidence="1 2">
    <name type="scientific">Natranaeroarchaeum aerophilus</name>
    <dbReference type="NCBI Taxonomy" id="2917711"/>
    <lineage>
        <taxon>Archaea</taxon>
        <taxon>Methanobacteriati</taxon>
        <taxon>Methanobacteriota</taxon>
        <taxon>Stenosarchaea group</taxon>
        <taxon>Halobacteria</taxon>
        <taxon>Halobacteriales</taxon>
        <taxon>Natronoarchaeaceae</taxon>
        <taxon>Natranaeroarchaeum</taxon>
    </lineage>
</organism>
<dbReference type="InterPro" id="IPR055927">
    <property type="entry name" value="DUF7504"/>
</dbReference>
<evidence type="ECO:0000313" key="1">
    <source>
        <dbReference type="EMBL" id="MCL9813598.1"/>
    </source>
</evidence>
<name>A0AAE3K4W8_9EURY</name>
<protein>
    <recommendedName>
        <fullName evidence="3">KaiC-like domain-containing protein</fullName>
    </recommendedName>
</protein>
<dbReference type="AlphaFoldDB" id="A0AAE3K4W8"/>
<dbReference type="RefSeq" id="WP_250596130.1">
    <property type="nucleotide sequence ID" value="NZ_JAKRVY010000003.1"/>
</dbReference>
<evidence type="ECO:0008006" key="3">
    <source>
        <dbReference type="Google" id="ProtNLM"/>
    </source>
</evidence>
<keyword evidence="2" id="KW-1185">Reference proteome</keyword>
<sequence>MSRTKQISELRAAFPADASVLITGTCAETIGSLHQKLLCSAVDNDEGAVVVTTEDTAARVQQRFDRSRRFASTSGLAVVDGTPKDRRHAEPERNVWKTSSPVDFSGAMLALRRGYESLAVEYDTVHLLFDTLTTPLVSADSSTLMRFAHQVMLEGGSTTGLQLFPVFTNVTATSDVTKLKHLSEGMIEVRKRGGKRQVRLRGSPETPAEWFDLAEYDSAFDIRGFV</sequence>
<gene>
    <name evidence="1" type="ORF">AArcSt11_08015</name>
</gene>